<name>A0A1G1VCS3_9BACT</name>
<evidence type="ECO:0000313" key="3">
    <source>
        <dbReference type="Proteomes" id="UP000178659"/>
    </source>
</evidence>
<dbReference type="EMBL" id="MHCC01000020">
    <property type="protein sequence ID" value="OGY13106.1"/>
    <property type="molecule type" value="Genomic_DNA"/>
</dbReference>
<reference evidence="2 3" key="1">
    <citation type="journal article" date="2016" name="Nat. Commun.">
        <title>Thousands of microbial genomes shed light on interconnected biogeochemical processes in an aquifer system.</title>
        <authorList>
            <person name="Anantharaman K."/>
            <person name="Brown C.T."/>
            <person name="Hug L.A."/>
            <person name="Sharon I."/>
            <person name="Castelle C.J."/>
            <person name="Probst A.J."/>
            <person name="Thomas B.C."/>
            <person name="Singh A."/>
            <person name="Wilkins M.J."/>
            <person name="Karaoz U."/>
            <person name="Brodie E.L."/>
            <person name="Williams K.H."/>
            <person name="Hubbard S.S."/>
            <person name="Banfield J.F."/>
        </authorList>
    </citation>
    <scope>NUCLEOTIDE SEQUENCE [LARGE SCALE GENOMIC DNA]</scope>
</reference>
<gene>
    <name evidence="2" type="ORF">A3A77_03910</name>
</gene>
<accession>A0A1G1VCS3</accession>
<dbReference type="InterPro" id="IPR043725">
    <property type="entry name" value="DUF5667"/>
</dbReference>
<feature type="domain" description="DUF5667" evidence="1">
    <location>
        <begin position="72"/>
        <end position="157"/>
    </location>
</feature>
<proteinExistence type="predicted"/>
<dbReference type="Proteomes" id="UP000178659">
    <property type="component" value="Unassembled WGS sequence"/>
</dbReference>
<dbReference type="AlphaFoldDB" id="A0A1G1VCS3"/>
<dbReference type="Pfam" id="PF18915">
    <property type="entry name" value="DUF5667"/>
    <property type="match status" value="1"/>
</dbReference>
<protein>
    <recommendedName>
        <fullName evidence="1">DUF5667 domain-containing protein</fullName>
    </recommendedName>
</protein>
<comment type="caution">
    <text evidence="2">The sequence shown here is derived from an EMBL/GenBank/DDBJ whole genome shotgun (WGS) entry which is preliminary data.</text>
</comment>
<sequence>MWKLAISFFAILFFLFVGAQPIFAKVNKPASVSTLKNALAPSPSPSPTPSSVPKEVNSFELFWPLASGKTMGESLYSLKTVKEKLRGILIFGKAQKSDYQVFLSTKRTLEAEKLINEGKIDLASKTLQSSLKLLENAKDNWSKAKEANSGGGPEKGNIENQLNNLNVFLNYLSTKNTGDVKSQIDQNGQKIQEFLNSL</sequence>
<evidence type="ECO:0000313" key="2">
    <source>
        <dbReference type="EMBL" id="OGY13106.1"/>
    </source>
</evidence>
<evidence type="ECO:0000259" key="1">
    <source>
        <dbReference type="Pfam" id="PF18915"/>
    </source>
</evidence>
<organism evidence="2 3">
    <name type="scientific">Candidatus Blackburnbacteria bacterium RIFCSPLOWO2_01_FULL_40_20</name>
    <dbReference type="NCBI Taxonomy" id="1797519"/>
    <lineage>
        <taxon>Bacteria</taxon>
        <taxon>Candidatus Blackburniibacteriota</taxon>
    </lineage>
</organism>